<keyword evidence="3" id="KW-1185">Reference proteome</keyword>
<organism evidence="2 3">
    <name type="scientific">Umbelopsis vinacea</name>
    <dbReference type="NCBI Taxonomy" id="44442"/>
    <lineage>
        <taxon>Eukaryota</taxon>
        <taxon>Fungi</taxon>
        <taxon>Fungi incertae sedis</taxon>
        <taxon>Mucoromycota</taxon>
        <taxon>Mucoromycotina</taxon>
        <taxon>Umbelopsidomycetes</taxon>
        <taxon>Umbelopsidales</taxon>
        <taxon>Umbelopsidaceae</taxon>
        <taxon>Umbelopsis</taxon>
    </lineage>
</organism>
<feature type="compositionally biased region" description="Low complexity" evidence="1">
    <location>
        <begin position="19"/>
        <end position="42"/>
    </location>
</feature>
<proteinExistence type="predicted"/>
<gene>
    <name evidence="2" type="ORF">INT44_008009</name>
</gene>
<sequence>MIIPGDNGAALPNTSTKPSATTTNVSSSSSASSTAATTTSSANHDTGNSPATISTALSSNSTSNYTLAVDSHLEVILYCNIDTTFCQKVGNALGAAAYKLAQVVRLKSKLTIEVSYYSFCDNTCSNSTLGWGAPTSQFTLPNVGGVDPNYLYPQSLAKQLAPYNTTNWSAEDISIELNHDAYMSIIDLDAAQENGWNGTGVPAGGHFWFQGDSDIRYNQVDMEYVILHELLHGMGFISSWGAFFYADSSPYHVLVEDMFQPQQLQLLTPTPNAYTDTSTGATFIYGFQPTMIFDKFLVAFDPANGDQEPNSLADLVADLQQFCARNNDAFIINFVRQFNAADISAKARYLWDIANTNKTLFFNFPKLTNFNQIYSHHSYLKAHYANLTMFTSGSITNATEMTLTNFRPGVSISHVDDMYEETPDFLLRTTPILGSTLDQIIESVYADIPAINYTEQINSTTKVNVTYKSAIGPGILHVLDTMGYSTVLSNNNYSITATEDIKQRTICSPPHVTTPDQTTLTTVKSDATVPNHSLLLLFFSVLCTCLIDLSL</sequence>
<dbReference type="EMBL" id="JAEPRA010000012">
    <property type="protein sequence ID" value="KAG2177498.1"/>
    <property type="molecule type" value="Genomic_DNA"/>
</dbReference>
<evidence type="ECO:0000313" key="3">
    <source>
        <dbReference type="Proteomes" id="UP000612746"/>
    </source>
</evidence>
<name>A0A8H7PNZ6_9FUNG</name>
<dbReference type="Proteomes" id="UP000612746">
    <property type="component" value="Unassembled WGS sequence"/>
</dbReference>
<feature type="region of interest" description="Disordered" evidence="1">
    <location>
        <begin position="1"/>
        <end position="49"/>
    </location>
</feature>
<accession>A0A8H7PNZ6</accession>
<evidence type="ECO:0000256" key="1">
    <source>
        <dbReference type="SAM" id="MobiDB-lite"/>
    </source>
</evidence>
<evidence type="ECO:0000313" key="2">
    <source>
        <dbReference type="EMBL" id="KAG2177498.1"/>
    </source>
</evidence>
<comment type="caution">
    <text evidence="2">The sequence shown here is derived from an EMBL/GenBank/DDBJ whole genome shotgun (WGS) entry which is preliminary data.</text>
</comment>
<reference evidence="2" key="1">
    <citation type="submission" date="2020-12" db="EMBL/GenBank/DDBJ databases">
        <title>Metabolic potential, ecology and presence of endohyphal bacteria is reflected in genomic diversity of Mucoromycotina.</title>
        <authorList>
            <person name="Muszewska A."/>
            <person name="Okrasinska A."/>
            <person name="Steczkiewicz K."/>
            <person name="Drgas O."/>
            <person name="Orlowska M."/>
            <person name="Perlinska-Lenart U."/>
            <person name="Aleksandrzak-Piekarczyk T."/>
            <person name="Szatraj K."/>
            <person name="Zielenkiewicz U."/>
            <person name="Pilsyk S."/>
            <person name="Malc E."/>
            <person name="Mieczkowski P."/>
            <person name="Kruszewska J.S."/>
            <person name="Biernat P."/>
            <person name="Pawlowska J."/>
        </authorList>
    </citation>
    <scope>NUCLEOTIDE SEQUENCE</scope>
    <source>
        <strain evidence="2">WA0000051536</strain>
    </source>
</reference>
<dbReference type="OrthoDB" id="73465at2759"/>
<dbReference type="AlphaFoldDB" id="A0A8H7PNZ6"/>
<protein>
    <submittedName>
        <fullName evidence="2">Uncharacterized protein</fullName>
    </submittedName>
</protein>